<dbReference type="AlphaFoldDB" id="A0A1I7WIG0"/>
<feature type="transmembrane region" description="Helical" evidence="1">
    <location>
        <begin position="228"/>
        <end position="245"/>
    </location>
</feature>
<feature type="transmembrane region" description="Helical" evidence="1">
    <location>
        <begin position="334"/>
        <end position="354"/>
    </location>
</feature>
<reference evidence="3" key="1">
    <citation type="submission" date="2016-11" db="UniProtKB">
        <authorList>
            <consortium name="WormBaseParasite"/>
        </authorList>
    </citation>
    <scope>IDENTIFICATION</scope>
</reference>
<protein>
    <submittedName>
        <fullName evidence="3">Uncharacterized protein</fullName>
    </submittedName>
</protein>
<sequence length="356" mass="42688">MLLLLDVNHWYFVLSHFFFPNEHLVEFEEKNQKNLKSLFPCKITYPTCPPIKYNFFIDFINFSSRFFHIYLFYNPLLIFQTDKYIINSLAAVCAHVKFTERDQYNERAKKKDEEESRSVLDAELGAAYLFQHFFRVLFLFVFYPLFLVFHSMSSELVACSTCCIYQLFFQYLFLKIFTIRCRIKFLLSVIQIRSADIPEKIHKESQIIYIIFYYDTLNNFKRNFFKSGLPLIIVCNFSFILFPIIFKTNHINIRIFSLLHFFHIYLMKNDLFFRENNGVQSSKKESKRLSPRRDAFSCKVAFVSLNSYTFHISKPKSLENYGCNNSIFTGYIEILLLNLFTFVMYLVIILVWQLEQ</sequence>
<evidence type="ECO:0000256" key="1">
    <source>
        <dbReference type="SAM" id="Phobius"/>
    </source>
</evidence>
<keyword evidence="1" id="KW-1133">Transmembrane helix</keyword>
<accession>A0A1I7WIG0</accession>
<keyword evidence="2" id="KW-1185">Reference proteome</keyword>
<feature type="transmembrane region" description="Helical" evidence="1">
    <location>
        <begin position="155"/>
        <end position="174"/>
    </location>
</feature>
<name>A0A1I7WIG0_HETBA</name>
<dbReference type="WBParaSite" id="Hba_04795">
    <property type="protein sequence ID" value="Hba_04795"/>
    <property type="gene ID" value="Hba_04795"/>
</dbReference>
<proteinExistence type="predicted"/>
<evidence type="ECO:0000313" key="2">
    <source>
        <dbReference type="Proteomes" id="UP000095283"/>
    </source>
</evidence>
<evidence type="ECO:0000313" key="3">
    <source>
        <dbReference type="WBParaSite" id="Hba_04795"/>
    </source>
</evidence>
<feature type="transmembrane region" description="Helical" evidence="1">
    <location>
        <begin position="126"/>
        <end position="149"/>
    </location>
</feature>
<dbReference type="Proteomes" id="UP000095283">
    <property type="component" value="Unplaced"/>
</dbReference>
<keyword evidence="1" id="KW-0472">Membrane</keyword>
<keyword evidence="1" id="KW-0812">Transmembrane</keyword>
<organism evidence="2 3">
    <name type="scientific">Heterorhabditis bacteriophora</name>
    <name type="common">Entomopathogenic nematode worm</name>
    <dbReference type="NCBI Taxonomy" id="37862"/>
    <lineage>
        <taxon>Eukaryota</taxon>
        <taxon>Metazoa</taxon>
        <taxon>Ecdysozoa</taxon>
        <taxon>Nematoda</taxon>
        <taxon>Chromadorea</taxon>
        <taxon>Rhabditida</taxon>
        <taxon>Rhabditina</taxon>
        <taxon>Rhabditomorpha</taxon>
        <taxon>Strongyloidea</taxon>
        <taxon>Heterorhabditidae</taxon>
        <taxon>Heterorhabditis</taxon>
    </lineage>
</organism>